<protein>
    <submittedName>
        <fullName evidence="3">PEP-CTERM sorting domain-containing protein</fullName>
    </submittedName>
</protein>
<dbReference type="RefSeq" id="WP_218445011.1">
    <property type="nucleotide sequence ID" value="NZ_JAGSPA010000002.1"/>
</dbReference>
<evidence type="ECO:0000313" key="3">
    <source>
        <dbReference type="EMBL" id="MBV7256384.1"/>
    </source>
</evidence>
<sequence>MYKLTSTFIAASMALAAAGGASAAVIPLDGFDTPFAPNPLATTAGTVVSMTVITPGGNVFDRTTTLTVDSNSNGAPSGANVRTDSGDAVLSNDTGVASVLTFSYDVDGVVNDAQTGSATGSLRIVEKFADRPRTYTFSLNGIEQDTNVQLIDTEFGFAREIFLSFSTALLTGDDTFALEIDAGAAGVSLGDALDLEIALLDIIIPEIPPQVPAPGALGLLGLGALALGAARRRKAT</sequence>
<reference evidence="3 4" key="1">
    <citation type="submission" date="2021-04" db="EMBL/GenBank/DDBJ databases">
        <authorList>
            <person name="Pira H."/>
            <person name="Risdian C."/>
            <person name="Wink J."/>
        </authorList>
    </citation>
    <scope>NUCLEOTIDE SEQUENCE [LARGE SCALE GENOMIC DNA]</scope>
    <source>
        <strain evidence="3 4">WHA3</strain>
    </source>
</reference>
<proteinExistence type="predicted"/>
<feature type="domain" description="Ice-binding protein C-terminal" evidence="2">
    <location>
        <begin position="210"/>
        <end position="233"/>
    </location>
</feature>
<dbReference type="NCBIfam" id="TIGR02595">
    <property type="entry name" value="PEP_CTERM"/>
    <property type="match status" value="1"/>
</dbReference>
<keyword evidence="1" id="KW-0732">Signal</keyword>
<dbReference type="Pfam" id="PF07589">
    <property type="entry name" value="PEP-CTERM"/>
    <property type="match status" value="1"/>
</dbReference>
<comment type="caution">
    <text evidence="3">The sequence shown here is derived from an EMBL/GenBank/DDBJ whole genome shotgun (WGS) entry which is preliminary data.</text>
</comment>
<dbReference type="Proteomes" id="UP000722336">
    <property type="component" value="Unassembled WGS sequence"/>
</dbReference>
<keyword evidence="4" id="KW-1185">Reference proteome</keyword>
<feature type="signal peptide" evidence="1">
    <location>
        <begin position="1"/>
        <end position="23"/>
    </location>
</feature>
<organism evidence="3 4">
    <name type="scientific">Pacificimonas pallii</name>
    <dbReference type="NCBI Taxonomy" id="2827236"/>
    <lineage>
        <taxon>Bacteria</taxon>
        <taxon>Pseudomonadati</taxon>
        <taxon>Pseudomonadota</taxon>
        <taxon>Alphaproteobacteria</taxon>
        <taxon>Sphingomonadales</taxon>
        <taxon>Sphingosinicellaceae</taxon>
        <taxon>Pacificimonas</taxon>
    </lineage>
</organism>
<accession>A0ABS6SDD3</accession>
<gene>
    <name evidence="3" type="ORF">KCG44_06245</name>
</gene>
<dbReference type="InterPro" id="IPR013424">
    <property type="entry name" value="Ice-binding_C"/>
</dbReference>
<evidence type="ECO:0000313" key="4">
    <source>
        <dbReference type="Proteomes" id="UP000722336"/>
    </source>
</evidence>
<dbReference type="EMBL" id="JAGSPA010000002">
    <property type="protein sequence ID" value="MBV7256384.1"/>
    <property type="molecule type" value="Genomic_DNA"/>
</dbReference>
<evidence type="ECO:0000259" key="2">
    <source>
        <dbReference type="Pfam" id="PF07589"/>
    </source>
</evidence>
<evidence type="ECO:0000256" key="1">
    <source>
        <dbReference type="SAM" id="SignalP"/>
    </source>
</evidence>
<name>A0ABS6SDD3_9SPHN</name>
<feature type="chain" id="PRO_5047409147" evidence="1">
    <location>
        <begin position="24"/>
        <end position="236"/>
    </location>
</feature>